<accession>A0ABP8Q8B4</accession>
<gene>
    <name evidence="3" type="ORF">GCM10023095_17970</name>
</gene>
<dbReference type="InterPro" id="IPR001387">
    <property type="entry name" value="Cro/C1-type_HTH"/>
</dbReference>
<keyword evidence="1" id="KW-0238">DNA-binding</keyword>
<dbReference type="RefSeq" id="WP_345012208.1">
    <property type="nucleotide sequence ID" value="NZ_BAABFC010000012.1"/>
</dbReference>
<dbReference type="SMART" id="SM00530">
    <property type="entry name" value="HTH_XRE"/>
    <property type="match status" value="1"/>
</dbReference>
<sequence>MSGINVNELGKAVGLAIAKQRQRKGLTQEEVAERLGIGMEAVSRMERGLVVPTVVRLAELAQIFECELADLLRESSTRPSEQGIVLAQQLERLTSQDRTLLLDTLSHLVERLASK</sequence>
<proteinExistence type="predicted"/>
<dbReference type="Pfam" id="PF01381">
    <property type="entry name" value="HTH_3"/>
    <property type="match status" value="1"/>
</dbReference>
<dbReference type="Proteomes" id="UP001501321">
    <property type="component" value="Unassembled WGS sequence"/>
</dbReference>
<dbReference type="PANTHER" id="PTHR46797">
    <property type="entry name" value="HTH-TYPE TRANSCRIPTIONAL REGULATOR"/>
    <property type="match status" value="1"/>
</dbReference>
<feature type="domain" description="HTH cro/C1-type" evidence="2">
    <location>
        <begin position="17"/>
        <end position="71"/>
    </location>
</feature>
<dbReference type="SUPFAM" id="SSF47413">
    <property type="entry name" value="lambda repressor-like DNA-binding domains"/>
    <property type="match status" value="1"/>
</dbReference>
<evidence type="ECO:0000313" key="3">
    <source>
        <dbReference type="EMBL" id="GAA4498838.1"/>
    </source>
</evidence>
<keyword evidence="4" id="KW-1185">Reference proteome</keyword>
<evidence type="ECO:0000259" key="2">
    <source>
        <dbReference type="PROSITE" id="PS50943"/>
    </source>
</evidence>
<evidence type="ECO:0000256" key="1">
    <source>
        <dbReference type="ARBA" id="ARBA00023125"/>
    </source>
</evidence>
<dbReference type="InterPro" id="IPR010982">
    <property type="entry name" value="Lambda_DNA-bd_dom_sf"/>
</dbReference>
<protein>
    <submittedName>
        <fullName evidence="3">Helix-turn-helix transcriptional regulator</fullName>
    </submittedName>
</protein>
<evidence type="ECO:0000313" key="4">
    <source>
        <dbReference type="Proteomes" id="UP001501321"/>
    </source>
</evidence>
<dbReference type="InterPro" id="IPR050807">
    <property type="entry name" value="TransReg_Diox_bact_type"/>
</dbReference>
<dbReference type="CDD" id="cd00093">
    <property type="entry name" value="HTH_XRE"/>
    <property type="match status" value="1"/>
</dbReference>
<reference evidence="4" key="1">
    <citation type="journal article" date="2019" name="Int. J. Syst. Evol. Microbiol.">
        <title>The Global Catalogue of Microorganisms (GCM) 10K type strain sequencing project: providing services to taxonomists for standard genome sequencing and annotation.</title>
        <authorList>
            <consortium name="The Broad Institute Genomics Platform"/>
            <consortium name="The Broad Institute Genome Sequencing Center for Infectious Disease"/>
            <person name="Wu L."/>
            <person name="Ma J."/>
        </authorList>
    </citation>
    <scope>NUCLEOTIDE SEQUENCE [LARGE SCALE GENOMIC DNA]</scope>
    <source>
        <strain evidence="4">JCM 32226</strain>
    </source>
</reference>
<dbReference type="EMBL" id="BAABFC010000012">
    <property type="protein sequence ID" value="GAA4498838.1"/>
    <property type="molecule type" value="Genomic_DNA"/>
</dbReference>
<name>A0ABP8Q8B4_9GAMM</name>
<comment type="caution">
    <text evidence="3">The sequence shown here is derived from an EMBL/GenBank/DDBJ whole genome shotgun (WGS) entry which is preliminary data.</text>
</comment>
<organism evidence="3 4">
    <name type="scientific">Pseudaeromonas paramecii</name>
    <dbReference type="NCBI Taxonomy" id="2138166"/>
    <lineage>
        <taxon>Bacteria</taxon>
        <taxon>Pseudomonadati</taxon>
        <taxon>Pseudomonadota</taxon>
        <taxon>Gammaproteobacteria</taxon>
        <taxon>Aeromonadales</taxon>
        <taxon>Aeromonadaceae</taxon>
        <taxon>Pseudaeromonas</taxon>
    </lineage>
</organism>
<dbReference type="Gene3D" id="1.10.260.40">
    <property type="entry name" value="lambda repressor-like DNA-binding domains"/>
    <property type="match status" value="1"/>
</dbReference>
<dbReference type="PANTHER" id="PTHR46797:SF1">
    <property type="entry name" value="METHYLPHOSPHONATE SYNTHASE"/>
    <property type="match status" value="1"/>
</dbReference>
<dbReference type="PROSITE" id="PS50943">
    <property type="entry name" value="HTH_CROC1"/>
    <property type="match status" value="1"/>
</dbReference>